<evidence type="ECO:0000256" key="1">
    <source>
        <dbReference type="ARBA" id="ARBA00004123"/>
    </source>
</evidence>
<gene>
    <name evidence="13" type="ORF">QBC33DRAFT_533910</name>
</gene>
<comment type="similarity">
    <text evidence="3">Belongs to the SMC family. SMC5 subfamily.</text>
</comment>
<feature type="domain" description="Rad50/SbcC-type AAA" evidence="12">
    <location>
        <begin position="91"/>
        <end position="371"/>
    </location>
</feature>
<evidence type="ECO:0000313" key="13">
    <source>
        <dbReference type="EMBL" id="KAK1768852.1"/>
    </source>
</evidence>
<dbReference type="FunFam" id="3.40.50.300:FF:001301">
    <property type="entry name" value="Structural maintenance of chromosomes 5"/>
    <property type="match status" value="1"/>
</dbReference>
<dbReference type="GO" id="GO:0030915">
    <property type="term" value="C:Smc5-Smc6 complex"/>
    <property type="evidence" value="ECO:0007669"/>
    <property type="project" value="TreeGrafter"/>
</dbReference>
<dbReference type="PANTHER" id="PTHR45916:SF1">
    <property type="entry name" value="STRUCTURAL MAINTENANCE OF CHROMOSOMES PROTEIN 5"/>
    <property type="match status" value="1"/>
</dbReference>
<evidence type="ECO:0000259" key="12">
    <source>
        <dbReference type="Pfam" id="PF13476"/>
    </source>
</evidence>
<feature type="compositionally biased region" description="Acidic residues" evidence="11">
    <location>
        <begin position="51"/>
        <end position="60"/>
    </location>
</feature>
<dbReference type="Pfam" id="PF13476">
    <property type="entry name" value="AAA_23"/>
    <property type="match status" value="1"/>
</dbReference>
<feature type="coiled-coil region" evidence="10">
    <location>
        <begin position="932"/>
        <end position="959"/>
    </location>
</feature>
<dbReference type="GeneID" id="85310687"/>
<proteinExistence type="inferred from homology"/>
<evidence type="ECO:0000256" key="3">
    <source>
        <dbReference type="ARBA" id="ARBA00010171"/>
    </source>
</evidence>
<keyword evidence="7" id="KW-0067">ATP-binding</keyword>
<dbReference type="GO" id="GO:0005634">
    <property type="term" value="C:nucleus"/>
    <property type="evidence" value="ECO:0007669"/>
    <property type="project" value="UniProtKB-SubCell"/>
</dbReference>
<feature type="coiled-coil region" evidence="10">
    <location>
        <begin position="697"/>
        <end position="790"/>
    </location>
</feature>
<keyword evidence="14" id="KW-1185">Reference proteome</keyword>
<evidence type="ECO:0000256" key="11">
    <source>
        <dbReference type="SAM" id="MobiDB-lite"/>
    </source>
</evidence>
<dbReference type="InterPro" id="IPR027417">
    <property type="entry name" value="P-loop_NTPase"/>
</dbReference>
<evidence type="ECO:0000256" key="8">
    <source>
        <dbReference type="ARBA" id="ARBA00023054"/>
    </source>
</evidence>
<comment type="caution">
    <text evidence="13">The sequence shown here is derived from an EMBL/GenBank/DDBJ whole genome shotgun (WGS) entry which is preliminary data.</text>
</comment>
<organism evidence="13 14">
    <name type="scientific">Phialemonium atrogriseum</name>
    <dbReference type="NCBI Taxonomy" id="1093897"/>
    <lineage>
        <taxon>Eukaryota</taxon>
        <taxon>Fungi</taxon>
        <taxon>Dikarya</taxon>
        <taxon>Ascomycota</taxon>
        <taxon>Pezizomycotina</taxon>
        <taxon>Sordariomycetes</taxon>
        <taxon>Sordariomycetidae</taxon>
        <taxon>Cephalothecales</taxon>
        <taxon>Cephalothecaceae</taxon>
        <taxon>Phialemonium</taxon>
    </lineage>
</organism>
<name>A0AAJ0FII2_9PEZI</name>
<dbReference type="PANTHER" id="PTHR45916">
    <property type="entry name" value="STRUCTURAL MAINTENANCE OF CHROMOSOMES PROTEIN 5"/>
    <property type="match status" value="1"/>
</dbReference>
<dbReference type="GO" id="GO:0016887">
    <property type="term" value="F:ATP hydrolysis activity"/>
    <property type="evidence" value="ECO:0007669"/>
    <property type="project" value="InterPro"/>
</dbReference>
<feature type="compositionally biased region" description="Basic and acidic residues" evidence="11">
    <location>
        <begin position="12"/>
        <end position="50"/>
    </location>
</feature>
<dbReference type="InterPro" id="IPR038729">
    <property type="entry name" value="Rad50/SbcC_AAA"/>
</dbReference>
<evidence type="ECO:0000313" key="14">
    <source>
        <dbReference type="Proteomes" id="UP001244011"/>
    </source>
</evidence>
<dbReference type="GO" id="GO:0003697">
    <property type="term" value="F:single-stranded DNA binding"/>
    <property type="evidence" value="ECO:0007669"/>
    <property type="project" value="TreeGrafter"/>
</dbReference>
<evidence type="ECO:0000256" key="2">
    <source>
        <dbReference type="ARBA" id="ARBA00004286"/>
    </source>
</evidence>
<dbReference type="Proteomes" id="UP001244011">
    <property type="component" value="Unassembled WGS sequence"/>
</dbReference>
<feature type="coiled-coil region" evidence="10">
    <location>
        <begin position="275"/>
        <end position="425"/>
    </location>
</feature>
<evidence type="ECO:0000256" key="4">
    <source>
        <dbReference type="ARBA" id="ARBA00018687"/>
    </source>
</evidence>
<comment type="subcellular location">
    <subcellularLocation>
        <location evidence="2">Chromosome</location>
    </subcellularLocation>
    <subcellularLocation>
        <location evidence="1">Nucleus</location>
    </subcellularLocation>
</comment>
<feature type="region of interest" description="Disordered" evidence="11">
    <location>
        <begin position="1"/>
        <end position="85"/>
    </location>
</feature>
<dbReference type="EMBL" id="MU839004">
    <property type="protein sequence ID" value="KAK1768852.1"/>
    <property type="molecule type" value="Genomic_DNA"/>
</dbReference>
<dbReference type="AlphaFoldDB" id="A0AAJ0FII2"/>
<dbReference type="RefSeq" id="XP_060285065.1">
    <property type="nucleotide sequence ID" value="XM_060427500.1"/>
</dbReference>
<dbReference type="GO" id="GO:0005524">
    <property type="term" value="F:ATP binding"/>
    <property type="evidence" value="ECO:0007669"/>
    <property type="project" value="UniProtKB-KW"/>
</dbReference>
<evidence type="ECO:0000256" key="5">
    <source>
        <dbReference type="ARBA" id="ARBA00022454"/>
    </source>
</evidence>
<keyword evidence="6" id="KW-0547">Nucleotide-binding</keyword>
<evidence type="ECO:0000256" key="10">
    <source>
        <dbReference type="SAM" id="Coils"/>
    </source>
</evidence>
<evidence type="ECO:0000256" key="9">
    <source>
        <dbReference type="ARBA" id="ARBA00023242"/>
    </source>
</evidence>
<evidence type="ECO:0000256" key="6">
    <source>
        <dbReference type="ARBA" id="ARBA00022741"/>
    </source>
</evidence>
<accession>A0AAJ0FII2</accession>
<feature type="coiled-coil region" evidence="10">
    <location>
        <begin position="819"/>
        <end position="874"/>
    </location>
</feature>
<keyword evidence="9" id="KW-0539">Nucleus</keyword>
<sequence>MANEPSRRRPRSHIESDGEADAVRLGDRSPSESSDTFKRLRLRGGDGDHEFDQEDQDSEETQSSPPPRVSESRKPNGSRVKPGFHPGSIVRVSVENFVTYEAADFFPGPNLNMVIGPNGTGKSSLVCAICLGLGYHSNVLGRASAFGEFVKHGKDHAVVEIELQKRPEDPQNIIVRLRLTREDNSRKFWVNGKESTHKGVQKLTQSLRIQIDNLCQFLPQDKVAEFAGLNAVDLLTKTLQAAAPEEVIRWQEELKSLFSQQKDAEGLVSADAEHLSRLESRQESLQADVQKLREREKIKHVIEELQMARIMVVYEQARREYTTAKKRKKEAQVELKKLQDSFAPSIQAVNDKQEYQKRIEQVFQQRQRALRDAEAAADEILGELDAVINKIQDLVNKGDAENGAYQAKRRELASIRRKITDLEASLKQSPRQFNAPEWNTKIREQEHLQRENSAARQEVHDEIADIKKQGNEKQSLAKKLVQDLAQLESQQGQLLTRLRKMNPDVARGWEWIKQNQDQFDKEVFGPPMLSCSVKDERYSDLVQSLLQSDDFFCFTTQTREDHKKLSNQLYKEMSLSVTVRTCLMPLASFRPSLPHQDLTRLGLDGYVIDYIEGPDPVLAMLCAEKRLHASAIALKDVNEEQYEQILAGAAINQFATGRQSYRVTRRKEYGPSATSTRVRQIEQGRFWTDQPIDMAEKTELNQKLAEVRDEIDQLKTQLGEFQQKDKDLEQTRDELKNKLEELRRQKSELQQEHNRWLALPNKIEMENKTLAEKREELDGTKARIVALEGRRDEAAIQKANIVLRHKEKVSAIRAAHLALLEAQVRLIEAKSEVQSLTERNTEIHQRLEDEKRSLREIEKSMGELKNKAQRALEDAEAIPEETWDRTKLIEMGRGKSIEDIDSDIRAETTRLDVIEAGNPHALDEFEKRATEIERLGRQKGRREQELKTLNGEIEELRGRWEPRVDELVGRINDAFSYNFEQISCAGEVGIHKDEDFDKWAIDIKVKFRENETLQKLDQHRQSGGERAVSTIFYLMSLQSMAQAPFRVVDEINQGMDPRNERMVHERMVEIACREHTSQYFLITPKLLSGLRYDERMTVLCIASGEHMPQDGKMLDLARCAKIQRRLVAPAGA</sequence>
<protein>
    <recommendedName>
        <fullName evidence="4">Structural maintenance of chromosomes protein 5</fullName>
    </recommendedName>
</protein>
<dbReference type="Gene3D" id="3.40.50.300">
    <property type="entry name" value="P-loop containing nucleotide triphosphate hydrolases"/>
    <property type="match status" value="2"/>
</dbReference>
<keyword evidence="5" id="KW-0158">Chromosome</keyword>
<dbReference type="SUPFAM" id="SSF52540">
    <property type="entry name" value="P-loop containing nucleoside triphosphate hydrolases"/>
    <property type="match status" value="2"/>
</dbReference>
<reference evidence="13" key="1">
    <citation type="submission" date="2023-06" db="EMBL/GenBank/DDBJ databases">
        <title>Genome-scale phylogeny and comparative genomics of the fungal order Sordariales.</title>
        <authorList>
            <consortium name="Lawrence Berkeley National Laboratory"/>
            <person name="Hensen N."/>
            <person name="Bonometti L."/>
            <person name="Westerberg I."/>
            <person name="Brannstrom I.O."/>
            <person name="Guillou S."/>
            <person name="Cros-Aarteil S."/>
            <person name="Calhoun S."/>
            <person name="Haridas S."/>
            <person name="Kuo A."/>
            <person name="Mondo S."/>
            <person name="Pangilinan J."/>
            <person name="Riley R."/>
            <person name="Labutti K."/>
            <person name="Andreopoulos B."/>
            <person name="Lipzen A."/>
            <person name="Chen C."/>
            <person name="Yanf M."/>
            <person name="Daum C."/>
            <person name="Ng V."/>
            <person name="Clum A."/>
            <person name="Steindorff A."/>
            <person name="Ohm R."/>
            <person name="Martin F."/>
            <person name="Silar P."/>
            <person name="Natvig D."/>
            <person name="Lalanne C."/>
            <person name="Gautier V."/>
            <person name="Ament-Velasquez S.L."/>
            <person name="Kruys A."/>
            <person name="Hutchinson M.I."/>
            <person name="Powell A.J."/>
            <person name="Barry K."/>
            <person name="Miller A.N."/>
            <person name="Grigoriev I.V."/>
            <person name="Debuchy R."/>
            <person name="Gladieux P."/>
            <person name="Thoren M.H."/>
            <person name="Johannesson H."/>
        </authorList>
    </citation>
    <scope>NUCLEOTIDE SEQUENCE</scope>
    <source>
        <strain evidence="13">8032-3</strain>
    </source>
</reference>
<dbReference type="GO" id="GO:0000724">
    <property type="term" value="P:double-strand break repair via homologous recombination"/>
    <property type="evidence" value="ECO:0007669"/>
    <property type="project" value="TreeGrafter"/>
</dbReference>
<keyword evidence="8 10" id="KW-0175">Coiled coil</keyword>
<evidence type="ECO:0000256" key="7">
    <source>
        <dbReference type="ARBA" id="ARBA00022840"/>
    </source>
</evidence>